<dbReference type="GO" id="GO:0006094">
    <property type="term" value="P:gluconeogenesis"/>
    <property type="evidence" value="ECO:0007669"/>
    <property type="project" value="UniProtKB-KW"/>
</dbReference>
<dbReference type="GO" id="GO:0051156">
    <property type="term" value="P:glucose 6-phosphate metabolic process"/>
    <property type="evidence" value="ECO:0007669"/>
    <property type="project" value="TreeGrafter"/>
</dbReference>
<dbReference type="PANTHER" id="PTHR11469">
    <property type="entry name" value="GLUCOSE-6-PHOSPHATE ISOMERASE"/>
    <property type="match status" value="1"/>
</dbReference>
<dbReference type="Proteomes" id="UP000245207">
    <property type="component" value="Unassembled WGS sequence"/>
</dbReference>
<dbReference type="Gene3D" id="3.40.50.10490">
    <property type="entry name" value="Glucose-6-phosphate isomerase like protein, domain 1"/>
    <property type="match status" value="1"/>
</dbReference>
<evidence type="ECO:0000256" key="2">
    <source>
        <dbReference type="ARBA" id="ARBA00023152"/>
    </source>
</evidence>
<evidence type="ECO:0000256" key="1">
    <source>
        <dbReference type="ARBA" id="ARBA00022432"/>
    </source>
</evidence>
<dbReference type="PROSITE" id="PS51463">
    <property type="entry name" value="P_GLUCOSE_ISOMERASE_3"/>
    <property type="match status" value="1"/>
</dbReference>
<keyword evidence="1" id="KW-0312">Gluconeogenesis</keyword>
<dbReference type="PANTHER" id="PTHR11469:SF1">
    <property type="entry name" value="GLUCOSE-6-PHOSPHATE ISOMERASE"/>
    <property type="match status" value="1"/>
</dbReference>
<dbReference type="CDD" id="cd05016">
    <property type="entry name" value="SIS_PGI_2"/>
    <property type="match status" value="1"/>
</dbReference>
<accession>A0A2U1MAE1</accession>
<dbReference type="InterPro" id="IPR001672">
    <property type="entry name" value="G6P_Isomerase"/>
</dbReference>
<dbReference type="GO" id="GO:0097367">
    <property type="term" value="F:carbohydrate derivative binding"/>
    <property type="evidence" value="ECO:0007669"/>
    <property type="project" value="InterPro"/>
</dbReference>
<evidence type="ECO:0000256" key="4">
    <source>
        <dbReference type="SAM" id="MobiDB-lite"/>
    </source>
</evidence>
<comment type="caution">
    <text evidence="5">The sequence shown here is derived from an EMBL/GenBank/DDBJ whole genome shotgun (WGS) entry which is preliminary data.</text>
</comment>
<dbReference type="InterPro" id="IPR046348">
    <property type="entry name" value="SIS_dom_sf"/>
</dbReference>
<evidence type="ECO:0000313" key="5">
    <source>
        <dbReference type="EMBL" id="PWA58244.1"/>
    </source>
</evidence>
<feature type="region of interest" description="Disordered" evidence="4">
    <location>
        <begin position="297"/>
        <end position="317"/>
    </location>
</feature>
<dbReference type="GO" id="GO:0048029">
    <property type="term" value="F:monosaccharide binding"/>
    <property type="evidence" value="ECO:0007669"/>
    <property type="project" value="TreeGrafter"/>
</dbReference>
<reference evidence="5 6" key="1">
    <citation type="journal article" date="2018" name="Mol. Plant">
        <title>The genome of Artemisia annua provides insight into the evolution of Asteraceae family and artemisinin biosynthesis.</title>
        <authorList>
            <person name="Shen Q."/>
            <person name="Zhang L."/>
            <person name="Liao Z."/>
            <person name="Wang S."/>
            <person name="Yan T."/>
            <person name="Shi P."/>
            <person name="Liu M."/>
            <person name="Fu X."/>
            <person name="Pan Q."/>
            <person name="Wang Y."/>
            <person name="Lv Z."/>
            <person name="Lu X."/>
            <person name="Zhang F."/>
            <person name="Jiang W."/>
            <person name="Ma Y."/>
            <person name="Chen M."/>
            <person name="Hao X."/>
            <person name="Li L."/>
            <person name="Tang Y."/>
            <person name="Lv G."/>
            <person name="Zhou Y."/>
            <person name="Sun X."/>
            <person name="Brodelius P.E."/>
            <person name="Rose J.K.C."/>
            <person name="Tang K."/>
        </authorList>
    </citation>
    <scope>NUCLEOTIDE SEQUENCE [LARGE SCALE GENOMIC DNA]</scope>
    <source>
        <strain evidence="6">cv. Huhao1</strain>
        <tissue evidence="5">Leaf</tissue>
    </source>
</reference>
<dbReference type="Pfam" id="PF00342">
    <property type="entry name" value="PGI"/>
    <property type="match status" value="1"/>
</dbReference>
<dbReference type="InterPro" id="IPR035482">
    <property type="entry name" value="SIS_PGI_2"/>
</dbReference>
<dbReference type="SUPFAM" id="SSF53697">
    <property type="entry name" value="SIS domain"/>
    <property type="match status" value="1"/>
</dbReference>
<dbReference type="Pfam" id="PF14223">
    <property type="entry name" value="Retrotran_gag_2"/>
    <property type="match status" value="1"/>
</dbReference>
<sequence length="635" mass="73274">MISFHVLDLVKILNHSEEHEREQRYLCRFVVDVVVDDLRYTINLPKMLRKGVHNFFATFIEVLRDRLHGHDWELEPGVTCGDYLFGMLQNIIMDQSAGLRMFGSNNIKLDRMDGMNFTRWKEKMKFLLAAFKVYYVLEEPPILPMTEEEQRKRDQDDTLCRGYIPSTLIDRLYELYTPMTSAKEIWNSLQEKYTAKKEGADKFITFKFFEFTMEDDVSILDQVHEFLILETRIREKNLNGASSSKVNYVDSGKKNNKGNDKKRKGTWNSSKDNKKDKKPLSEVVCYKCGDKGHIKRYYKNPKKKNQNTNKNESANAVEQVDTTEIGSMVSEMNIGMIQELHMAITWQLFLKGMMKGCVVLSVLNEASCKDPVKPLSIEQVADRCHAPEDMASGIFDPLWVNGLICDVQLFESVKWVKIAKMENDQTGTRSALYANGRESITVTVQEVTPRSVGALIALYERAVGIYASLVNINAYHQPGRDSSLYLLLCCKDPVEPLTIEQVADRCHAPEDIEMVYKIIAHMAANDRAIIAEGDCDKRAKHVCTWPGHRTHVDEVDVFYTDLNSAICAYRRLTIYSKICEDQMMHTYTRAKLLYNDVKYPMIVKMVFHPEDPMRTNHVVMNGNWREFAGMFNYDT</sequence>
<dbReference type="GO" id="GO:0004347">
    <property type="term" value="F:glucose-6-phosphate isomerase activity"/>
    <property type="evidence" value="ECO:0007669"/>
    <property type="project" value="InterPro"/>
</dbReference>
<dbReference type="GO" id="GO:0005829">
    <property type="term" value="C:cytosol"/>
    <property type="evidence" value="ECO:0007669"/>
    <property type="project" value="TreeGrafter"/>
</dbReference>
<gene>
    <name evidence="5" type="ORF">CTI12_AA387930</name>
</gene>
<dbReference type="EMBL" id="PKPP01005953">
    <property type="protein sequence ID" value="PWA58244.1"/>
    <property type="molecule type" value="Genomic_DNA"/>
</dbReference>
<keyword evidence="2" id="KW-0324">Glycolysis</keyword>
<dbReference type="AlphaFoldDB" id="A0A2U1MAE1"/>
<evidence type="ECO:0000313" key="6">
    <source>
        <dbReference type="Proteomes" id="UP000245207"/>
    </source>
</evidence>
<dbReference type="OrthoDB" id="1717187at2759"/>
<organism evidence="5 6">
    <name type="scientific">Artemisia annua</name>
    <name type="common">Sweet wormwood</name>
    <dbReference type="NCBI Taxonomy" id="35608"/>
    <lineage>
        <taxon>Eukaryota</taxon>
        <taxon>Viridiplantae</taxon>
        <taxon>Streptophyta</taxon>
        <taxon>Embryophyta</taxon>
        <taxon>Tracheophyta</taxon>
        <taxon>Spermatophyta</taxon>
        <taxon>Magnoliopsida</taxon>
        <taxon>eudicotyledons</taxon>
        <taxon>Gunneridae</taxon>
        <taxon>Pentapetalae</taxon>
        <taxon>asterids</taxon>
        <taxon>campanulids</taxon>
        <taxon>Asterales</taxon>
        <taxon>Asteraceae</taxon>
        <taxon>Asteroideae</taxon>
        <taxon>Anthemideae</taxon>
        <taxon>Artemisiinae</taxon>
        <taxon>Artemisia</taxon>
    </lineage>
</organism>
<proteinExistence type="predicted"/>
<dbReference type="GO" id="GO:0006096">
    <property type="term" value="P:glycolytic process"/>
    <property type="evidence" value="ECO:0007669"/>
    <property type="project" value="UniProtKB-KW"/>
</dbReference>
<name>A0A2U1MAE1_ARTAN</name>
<feature type="region of interest" description="Disordered" evidence="4">
    <location>
        <begin position="243"/>
        <end position="278"/>
    </location>
</feature>
<evidence type="ECO:0000256" key="3">
    <source>
        <dbReference type="ARBA" id="ARBA00023235"/>
    </source>
</evidence>
<dbReference type="STRING" id="35608.A0A2U1MAE1"/>
<keyword evidence="3 5" id="KW-0413">Isomerase</keyword>
<protein>
    <submittedName>
        <fullName evidence="5">Glucose-6-phosphate isomerase 1, chloroplastic</fullName>
    </submittedName>
</protein>
<keyword evidence="6" id="KW-1185">Reference proteome</keyword>